<dbReference type="Proteomes" id="UP000267078">
    <property type="component" value="Unassembled WGS sequence"/>
</dbReference>
<name>A0A7Z6USS8_PSESH</name>
<dbReference type="AlphaFoldDB" id="A0A7Z6USS8"/>
<dbReference type="GO" id="GO:0003677">
    <property type="term" value="F:DNA binding"/>
    <property type="evidence" value="ECO:0007669"/>
    <property type="project" value="InterPro"/>
</dbReference>
<reference evidence="2 3" key="1">
    <citation type="submission" date="2018-08" db="EMBL/GenBank/DDBJ databases">
        <title>Recombination of ecologically and evolutionarily significant loci maintains genetic cohesion in the Pseudomonas syringae species complex.</title>
        <authorList>
            <person name="Dillon M."/>
            <person name="Thakur S."/>
            <person name="Almeida R.N.D."/>
            <person name="Weir B.S."/>
            <person name="Guttman D.S."/>
        </authorList>
    </citation>
    <scope>NUCLEOTIDE SEQUENCE [LARGE SCALE GENOMIC DNA]</scope>
    <source>
        <strain evidence="2 3">1449B</strain>
    </source>
</reference>
<dbReference type="Gene3D" id="1.10.443.10">
    <property type="entry name" value="Intergrase catalytic core"/>
    <property type="match status" value="1"/>
</dbReference>
<dbReference type="SUPFAM" id="SSF56349">
    <property type="entry name" value="DNA breaking-rejoining enzymes"/>
    <property type="match status" value="1"/>
</dbReference>
<dbReference type="EMBL" id="RBUI01000165">
    <property type="protein sequence ID" value="RMU83939.1"/>
    <property type="molecule type" value="Genomic_DNA"/>
</dbReference>
<dbReference type="InterPro" id="IPR013762">
    <property type="entry name" value="Integrase-like_cat_sf"/>
</dbReference>
<evidence type="ECO:0000313" key="2">
    <source>
        <dbReference type="EMBL" id="RMU83939.1"/>
    </source>
</evidence>
<dbReference type="RefSeq" id="WP_116894365.1">
    <property type="nucleotide sequence ID" value="NZ_RBUI01000165.1"/>
</dbReference>
<sequence>MRVPIYAPDLQIAQGLACITKVLQCEWPGSEPLPLTAAQQLLSRGLGYRDFLDLTQSVLEEHSREDLISQDCARDSLSTAIYTHWQSSNLNDIDQDDLQRLVMSLPLDEMVAFGAFQTPSLHGEHAPSTQVAQVDDDMKAPPISASPPASSEAALISESELRRIRGDITTMNNLRDRCLFMLLLTGRRANEIKLARFRDIVETEYGSIVQIQLTKAHHKNSISILPPGFLDAVKLYKREANLSDDDLLFPSSTQAGTPMTAYEMNKTIVSYLRHTVANPALRSAQVLRRSINLTCGQSNEAPLPEIVGAD</sequence>
<gene>
    <name evidence="2" type="ORF">ALP21_00379</name>
</gene>
<evidence type="ECO:0000256" key="1">
    <source>
        <dbReference type="ARBA" id="ARBA00023172"/>
    </source>
</evidence>
<dbReference type="GO" id="GO:0006310">
    <property type="term" value="P:DNA recombination"/>
    <property type="evidence" value="ECO:0007669"/>
    <property type="project" value="UniProtKB-KW"/>
</dbReference>
<comment type="caution">
    <text evidence="2">The sequence shown here is derived from an EMBL/GenBank/DDBJ whole genome shotgun (WGS) entry which is preliminary data.</text>
</comment>
<proteinExistence type="predicted"/>
<dbReference type="GO" id="GO:0015074">
    <property type="term" value="P:DNA integration"/>
    <property type="evidence" value="ECO:0007669"/>
    <property type="project" value="InterPro"/>
</dbReference>
<keyword evidence="1" id="KW-0233">DNA recombination</keyword>
<protein>
    <submittedName>
        <fullName evidence="2">Uncharacterized protein</fullName>
    </submittedName>
</protein>
<organism evidence="2 3">
    <name type="scientific">Pseudomonas savastanoi pv. phaseolicola</name>
    <name type="common">Pseudomonas syringae pv. phaseolicola</name>
    <dbReference type="NCBI Taxonomy" id="319"/>
    <lineage>
        <taxon>Bacteria</taxon>
        <taxon>Pseudomonadati</taxon>
        <taxon>Pseudomonadota</taxon>
        <taxon>Gammaproteobacteria</taxon>
        <taxon>Pseudomonadales</taxon>
        <taxon>Pseudomonadaceae</taxon>
        <taxon>Pseudomonas</taxon>
    </lineage>
</organism>
<dbReference type="InterPro" id="IPR011010">
    <property type="entry name" value="DNA_brk_join_enz"/>
</dbReference>
<evidence type="ECO:0000313" key="3">
    <source>
        <dbReference type="Proteomes" id="UP000267078"/>
    </source>
</evidence>
<accession>A0A7Z6USS8</accession>